<organism evidence="1">
    <name type="scientific">marine sediment metagenome</name>
    <dbReference type="NCBI Taxonomy" id="412755"/>
    <lineage>
        <taxon>unclassified sequences</taxon>
        <taxon>metagenomes</taxon>
        <taxon>ecological metagenomes</taxon>
    </lineage>
</organism>
<proteinExistence type="predicted"/>
<dbReference type="AlphaFoldDB" id="A0A0F9MQL8"/>
<dbReference type="EMBL" id="LAZR01005238">
    <property type="protein sequence ID" value="KKN01657.1"/>
    <property type="molecule type" value="Genomic_DNA"/>
</dbReference>
<protein>
    <submittedName>
        <fullName evidence="1">Uncharacterized protein</fullName>
    </submittedName>
</protein>
<evidence type="ECO:0000313" key="1">
    <source>
        <dbReference type="EMBL" id="KKN01657.1"/>
    </source>
</evidence>
<comment type="caution">
    <text evidence="1">The sequence shown here is derived from an EMBL/GenBank/DDBJ whole genome shotgun (WGS) entry which is preliminary data.</text>
</comment>
<reference evidence="1" key="1">
    <citation type="journal article" date="2015" name="Nature">
        <title>Complex archaea that bridge the gap between prokaryotes and eukaryotes.</title>
        <authorList>
            <person name="Spang A."/>
            <person name="Saw J.H."/>
            <person name="Jorgensen S.L."/>
            <person name="Zaremba-Niedzwiedzka K."/>
            <person name="Martijn J."/>
            <person name="Lind A.E."/>
            <person name="van Eijk R."/>
            <person name="Schleper C."/>
            <person name="Guy L."/>
            <person name="Ettema T.J."/>
        </authorList>
    </citation>
    <scope>NUCLEOTIDE SEQUENCE</scope>
</reference>
<sequence>MDPKLQEKLDDPQFAALLEQSEQHYEDADSYYNWDPPNGQHVVALTIVKEDKVNSKKLKMDVLRVRVTCQIMDGDDVDKSFDISGGFGWSAPYLNGMKTLASMMAGEPVLELIPALAVLHDNIGQWFYVSTTRTEAKDGSGKIFVNHRVTDRAVEGATAEAPAE</sequence>
<gene>
    <name evidence="1" type="ORF">LCGC14_1125600</name>
</gene>
<accession>A0A0F9MQL8</accession>
<name>A0A0F9MQL8_9ZZZZ</name>